<feature type="coiled-coil region" evidence="1">
    <location>
        <begin position="46"/>
        <end position="87"/>
    </location>
</feature>
<dbReference type="Proteomes" id="UP000001017">
    <property type="component" value="Chromosome"/>
</dbReference>
<proteinExistence type="predicted"/>
<gene>
    <name evidence="2" type="ORF">TVG0599134</name>
</gene>
<keyword evidence="3" id="KW-1185">Reference proteome</keyword>
<reference evidence="2 3" key="2">
    <citation type="journal article" date="2000" name="Proc. Natl. Acad. Sci. U.S.A.">
        <title>Archaeal adaptation to higher temperatures revealed by genomic sequence of Thermoplasma volcanium.</title>
        <authorList>
            <person name="Kawashima T."/>
            <person name="Amano N."/>
            <person name="Koike H."/>
            <person name="Makino S."/>
            <person name="Higuchi S."/>
            <person name="Kawashima-Ohya Y."/>
            <person name="Watanabe K."/>
            <person name="Yamazaki M."/>
            <person name="Kanehori K."/>
            <person name="Kawamoto T."/>
            <person name="Nunoshiba T."/>
            <person name="Yamamoto Y."/>
            <person name="Aramaki H."/>
            <person name="Makino K."/>
            <person name="Suzuki M."/>
        </authorList>
    </citation>
    <scope>NUCLEOTIDE SEQUENCE [LARGE SCALE GENOMIC DNA]</scope>
    <source>
        <strain evidence="3">ATCC 51530 / DSM 4299 / JCM 9571 / NBRC 15438 / GSS1</strain>
    </source>
</reference>
<dbReference type="STRING" id="273116.gene:9381396"/>
<evidence type="ECO:0000256" key="1">
    <source>
        <dbReference type="SAM" id="Coils"/>
    </source>
</evidence>
<sequence length="157" mass="17896">MTTMGLLNNMKKLVKKEATATPQQSISEEKQVQAIHVTNGIDPKVIDAMNERMTKIENNLGKMTAELEGQKKSLSDMKNELEGIKENVKMVVSLYELVSRDFNPFMDKTPEEIRGITEELSDQINNLKRLVESAIKDLRELYGVPDIDQVIQMEEKK</sequence>
<dbReference type="KEGG" id="tvo:TVG0599134"/>
<evidence type="ECO:0000313" key="2">
    <source>
        <dbReference type="EMBL" id="BAB59750.1"/>
    </source>
</evidence>
<evidence type="ECO:0000313" key="3">
    <source>
        <dbReference type="Proteomes" id="UP000001017"/>
    </source>
</evidence>
<dbReference type="Pfam" id="PF05377">
    <property type="entry name" value="FlaC_arch"/>
    <property type="match status" value="1"/>
</dbReference>
<keyword evidence="2" id="KW-0969">Cilium</keyword>
<keyword evidence="1" id="KW-0175">Coiled coil</keyword>
<dbReference type="HOGENOM" id="CLU_1700349_0_0_2"/>
<accession>Q97B51</accession>
<keyword evidence="2" id="KW-0282">Flagellum</keyword>
<dbReference type="EMBL" id="BA000011">
    <property type="protein sequence ID" value="BAB59750.1"/>
    <property type="molecule type" value="Genomic_DNA"/>
</dbReference>
<name>Q97B51_THEVO</name>
<dbReference type="AlphaFoldDB" id="Q97B51"/>
<dbReference type="Gene3D" id="1.20.1480.30">
    <property type="entry name" value="Designed four-helix bundle protein"/>
    <property type="match status" value="1"/>
</dbReference>
<dbReference type="eggNOG" id="arCOG05119">
    <property type="taxonomic scope" value="Archaea"/>
</dbReference>
<keyword evidence="2" id="KW-0966">Cell projection</keyword>
<dbReference type="PaxDb" id="273116-14324823"/>
<dbReference type="InterPro" id="IPR009205">
    <property type="entry name" value="FlaC_arc"/>
</dbReference>
<protein>
    <submittedName>
        <fullName evidence="2">Flagella-related protein C</fullName>
    </submittedName>
</protein>
<reference evidence="2 3" key="1">
    <citation type="journal article" date="1999" name="Proc. Jpn. Acad.">
        <title>Determination of the complete genomic DNA sequence of Thermoplasma volvanium GSS1.</title>
        <authorList>
            <person name="Kawashima T."/>
            <person name="Yamamoto Y."/>
            <person name="Aramaki H."/>
            <person name="Nunoshiba T."/>
            <person name="Kawamoto T."/>
            <person name="Watanabe K."/>
            <person name="Yamazaki M."/>
            <person name="Kanehori K."/>
            <person name="Amano N."/>
            <person name="Ohya Y."/>
            <person name="Makino K."/>
            <person name="Suzuki M."/>
        </authorList>
    </citation>
    <scope>NUCLEOTIDE SEQUENCE [LARGE SCALE GENOMIC DNA]</scope>
    <source>
        <strain evidence="3">ATCC 51530 / DSM 4299 / JCM 9571 / NBRC 15438 / GSS1</strain>
    </source>
</reference>
<organism evidence="2 3">
    <name type="scientific">Thermoplasma volcanium (strain ATCC 51530 / DSM 4299 / JCM 9571 / NBRC 15438 / GSS1)</name>
    <dbReference type="NCBI Taxonomy" id="273116"/>
    <lineage>
        <taxon>Archaea</taxon>
        <taxon>Methanobacteriati</taxon>
        <taxon>Thermoplasmatota</taxon>
        <taxon>Thermoplasmata</taxon>
        <taxon>Thermoplasmatales</taxon>
        <taxon>Thermoplasmataceae</taxon>
        <taxon>Thermoplasma</taxon>
    </lineage>
</organism>
<dbReference type="PhylomeDB" id="Q97B51"/>